<name>A0A3D8HBY4_9BACT</name>
<keyword evidence="5" id="KW-0732">Signal</keyword>
<dbReference type="Pfam" id="PF00295">
    <property type="entry name" value="Glyco_hydro_28"/>
    <property type="match status" value="1"/>
</dbReference>
<feature type="signal peptide" evidence="5">
    <location>
        <begin position="1"/>
        <end position="21"/>
    </location>
</feature>
<evidence type="ECO:0000313" key="8">
    <source>
        <dbReference type="Proteomes" id="UP000256321"/>
    </source>
</evidence>
<reference evidence="7 8" key="1">
    <citation type="submission" date="2018-07" db="EMBL/GenBank/DDBJ databases">
        <title>Parabacteroides acidifaciens nov. sp., isolated from human feces.</title>
        <authorList>
            <person name="Wang Y.J."/>
        </authorList>
    </citation>
    <scope>NUCLEOTIDE SEQUENCE [LARGE SCALE GENOMIC DNA]</scope>
    <source>
        <strain evidence="7 8">426-9</strain>
    </source>
</reference>
<evidence type="ECO:0000313" key="6">
    <source>
        <dbReference type="EMBL" id="MBC8602875.1"/>
    </source>
</evidence>
<dbReference type="InterPro" id="IPR051801">
    <property type="entry name" value="GH28_Enzymes"/>
</dbReference>
<evidence type="ECO:0000256" key="3">
    <source>
        <dbReference type="ARBA" id="ARBA00023295"/>
    </source>
</evidence>
<evidence type="ECO:0000313" key="9">
    <source>
        <dbReference type="Proteomes" id="UP000629596"/>
    </source>
</evidence>
<dbReference type="InterPro" id="IPR000743">
    <property type="entry name" value="Glyco_hydro_28"/>
</dbReference>
<evidence type="ECO:0000256" key="4">
    <source>
        <dbReference type="RuleBase" id="RU361169"/>
    </source>
</evidence>
<evidence type="ECO:0000256" key="5">
    <source>
        <dbReference type="SAM" id="SignalP"/>
    </source>
</evidence>
<organism evidence="7 8">
    <name type="scientific">Parabacteroides acidifaciens</name>
    <dbReference type="NCBI Taxonomy" id="2290935"/>
    <lineage>
        <taxon>Bacteria</taxon>
        <taxon>Pseudomonadati</taxon>
        <taxon>Bacteroidota</taxon>
        <taxon>Bacteroidia</taxon>
        <taxon>Bacteroidales</taxon>
        <taxon>Tannerellaceae</taxon>
        <taxon>Parabacteroides</taxon>
    </lineage>
</organism>
<dbReference type="EMBL" id="QREV01000039">
    <property type="protein sequence ID" value="RDU48428.1"/>
    <property type="molecule type" value="Genomic_DNA"/>
</dbReference>
<evidence type="ECO:0000256" key="2">
    <source>
        <dbReference type="ARBA" id="ARBA00022801"/>
    </source>
</evidence>
<keyword evidence="9" id="KW-1185">Reference proteome</keyword>
<dbReference type="RefSeq" id="WP_115500373.1">
    <property type="nucleotide sequence ID" value="NZ_JACRTI010000039.1"/>
</dbReference>
<dbReference type="EMBL" id="JACRTI010000039">
    <property type="protein sequence ID" value="MBC8602875.1"/>
    <property type="molecule type" value="Genomic_DNA"/>
</dbReference>
<dbReference type="SMART" id="SM00710">
    <property type="entry name" value="PbH1"/>
    <property type="match status" value="8"/>
</dbReference>
<feature type="chain" id="PRO_5017735972" evidence="5">
    <location>
        <begin position="22"/>
        <end position="497"/>
    </location>
</feature>
<dbReference type="AlphaFoldDB" id="A0A3D8HBY4"/>
<dbReference type="InterPro" id="IPR012334">
    <property type="entry name" value="Pectin_lyas_fold"/>
</dbReference>
<proteinExistence type="inferred from homology"/>
<comment type="caution">
    <text evidence="7">The sequence shown here is derived from an EMBL/GenBank/DDBJ whole genome shotgun (WGS) entry which is preliminary data.</text>
</comment>
<accession>A0A3D8HBY4</accession>
<protein>
    <submittedName>
        <fullName evidence="7">Glycoside hydrolase</fullName>
    </submittedName>
</protein>
<sequence>MNRYKFFFLCVGLLCGMHLSAKDYYATDFGVKADGRTLNTNSIQKGIDFVNEQGGGRLVFTTGNYLTGTIYLKSNVTLHLEEGATLLGSTNPWDYEKDSYIRWMSMIFAVKQQNIGITGKGTINGRGFQTANNMVDYIQRGIYEDPLKLSRPNETNRPQNIYFRECENVTIKDITLRDPASWNQTYDQCKNLYVDGIHVDSKSYWNNDGIDIVDCDGVVLKNSFIDAADDALCFKSHDANSMCQNVVVENCVGRSSASGLKFGTVSRGGFRNFKVKDIKIYDTYRSAITFAAVDGALIENIEVDGVRSIHTGNVIYLRIGDRWSAGKRPVMKNITIKNVYAEIPMDKPDAGYNYEGPIEDLPRNISPASIVGLPDYKIQNVTLQNIEIVSPGGGNPYYAYRGLTPAELDSIPEMVTSYPEFSQFKELPAWGFYIRHAEGITFDNVTFKALKKDYRPAIVTDDAQGVTFKDVRFIEPESEEKQQIFPYKSEVKQTGLK</sequence>
<comment type="similarity">
    <text evidence="1 4">Belongs to the glycosyl hydrolase 28 family.</text>
</comment>
<dbReference type="GO" id="GO:0004650">
    <property type="term" value="F:polygalacturonase activity"/>
    <property type="evidence" value="ECO:0007669"/>
    <property type="project" value="InterPro"/>
</dbReference>
<dbReference type="InterPro" id="IPR006626">
    <property type="entry name" value="PbH1"/>
</dbReference>
<dbReference type="Gene3D" id="2.160.20.10">
    <property type="entry name" value="Single-stranded right-handed beta-helix, Pectin lyase-like"/>
    <property type="match status" value="1"/>
</dbReference>
<reference evidence="6 9" key="2">
    <citation type="submission" date="2020-08" db="EMBL/GenBank/DDBJ databases">
        <title>Genome public.</title>
        <authorList>
            <person name="Liu C."/>
            <person name="Sun Q."/>
        </authorList>
    </citation>
    <scope>NUCLEOTIDE SEQUENCE [LARGE SCALE GENOMIC DNA]</scope>
    <source>
        <strain evidence="6 9">426_9</strain>
    </source>
</reference>
<keyword evidence="2 4" id="KW-0378">Hydrolase</keyword>
<gene>
    <name evidence="7" type="ORF">DWU89_14605</name>
    <name evidence="6" type="ORF">H8784_14240</name>
</gene>
<keyword evidence="3 4" id="KW-0326">Glycosidase</keyword>
<dbReference type="GO" id="GO:0005975">
    <property type="term" value="P:carbohydrate metabolic process"/>
    <property type="evidence" value="ECO:0007669"/>
    <property type="project" value="InterPro"/>
</dbReference>
<dbReference type="PANTHER" id="PTHR31339:SF9">
    <property type="entry name" value="PLASMIN AND FIBRONECTIN-BINDING PROTEIN A"/>
    <property type="match status" value="1"/>
</dbReference>
<evidence type="ECO:0000313" key="7">
    <source>
        <dbReference type="EMBL" id="RDU48428.1"/>
    </source>
</evidence>
<dbReference type="Proteomes" id="UP000629596">
    <property type="component" value="Unassembled WGS sequence"/>
</dbReference>
<evidence type="ECO:0000256" key="1">
    <source>
        <dbReference type="ARBA" id="ARBA00008834"/>
    </source>
</evidence>
<dbReference type="InterPro" id="IPR011050">
    <property type="entry name" value="Pectin_lyase_fold/virulence"/>
</dbReference>
<dbReference type="SUPFAM" id="SSF51126">
    <property type="entry name" value="Pectin lyase-like"/>
    <property type="match status" value="1"/>
</dbReference>
<dbReference type="Proteomes" id="UP000256321">
    <property type="component" value="Unassembled WGS sequence"/>
</dbReference>
<dbReference type="PANTHER" id="PTHR31339">
    <property type="entry name" value="PECTIN LYASE-RELATED"/>
    <property type="match status" value="1"/>
</dbReference>